<reference evidence="6" key="1">
    <citation type="submission" date="2023-03" db="EMBL/GenBank/DDBJ databases">
        <authorList>
            <person name="Steffen K."/>
            <person name="Cardenas P."/>
        </authorList>
    </citation>
    <scope>NUCLEOTIDE SEQUENCE</scope>
</reference>
<sequence length="868" mass="94521">ATSTHTDIEILPANVNRTIFQDGSFRRTCRYTGSTAVGELRILHNGDVIDSETEGDSIMLDVGSAQLSNVGPYTCQVVFTDSTSISASMGTLTVVELTLITAPPNQYVVEGEDISLECSFDNTNLVYGTVIITIRRGGQTTSVINSAAVDDEGEYACDISLISHDSSTQVPIILHVFTPININDYPENYQTLYGVQEAMFTVSFTGRESQGLDVSWFKNGVQLSDSDDYSITTAFSEELRRGNTSIHFPQMRRSDGGVYRVLVSTDFGEKVIGQDSRRDDQSFQVDVIVPPPDPAEFKAAVVREHQVEFQWDLPITHPDQDASSFLLQVIFPNGSTAVSASLDGSARSTVVNVFPGVLYNATLIARNGDGLGQSATSFETPPAAPYVSLFEARRLNETHFNISISLLYTGGGDTTTFSVYFREQDSIEWSSDPIMVLILDSLQALEYHGVISGEEKLRGKGPLEFELRVKNGRGFMNRTGSGPEKSDPPGPPSTITVDQISDTSVRLDFKLPEEGTPPFINIILEFSKPQVMERNFSGTYYPGQNVMKEVRDLNPKTAYRLKARAVNYAGNGTSSETIDFETTDDTPSTATPTPDESTMESLMMPIIYGGAAGGGIIILIIPLMVFCCCCHCHLKKRQQKVRKPAKGGQEADPESGDDSEKETKGRKSPIPPSEGPPSSTPSSISTLEKKPCHVTSGNIYLPVPQRDHREGPSPTNTGSSGSQSPAMKKWKGHNQASCSTLNSAGGSATQDSYMKKPDILSTTESEIQLSSLQSSQASHQVTRDSLGYYRRQKGINPSISSGGSETTTETTERYQTTPFLQSSLYSSSQTIPFTPQGLSYASLSYSDQTPTQTHYTPDQQPQSHCTDV</sequence>
<evidence type="ECO:0000259" key="4">
    <source>
        <dbReference type="PROSITE" id="PS50835"/>
    </source>
</evidence>
<keyword evidence="3" id="KW-0812">Transmembrane</keyword>
<evidence type="ECO:0000259" key="5">
    <source>
        <dbReference type="PROSITE" id="PS50853"/>
    </source>
</evidence>
<gene>
    <name evidence="6" type="ORF">GBAR_LOCUS12875</name>
</gene>
<proteinExistence type="predicted"/>
<evidence type="ECO:0000256" key="3">
    <source>
        <dbReference type="SAM" id="Phobius"/>
    </source>
</evidence>
<dbReference type="Pfam" id="PF07679">
    <property type="entry name" value="I-set"/>
    <property type="match status" value="1"/>
</dbReference>
<feature type="domain" description="Ig-like" evidence="4">
    <location>
        <begin position="97"/>
        <end position="173"/>
    </location>
</feature>
<dbReference type="SUPFAM" id="SSF48726">
    <property type="entry name" value="Immunoglobulin"/>
    <property type="match status" value="1"/>
</dbReference>
<dbReference type="InterPro" id="IPR003961">
    <property type="entry name" value="FN3_dom"/>
</dbReference>
<dbReference type="Proteomes" id="UP001174909">
    <property type="component" value="Unassembled WGS sequence"/>
</dbReference>
<evidence type="ECO:0000313" key="7">
    <source>
        <dbReference type="Proteomes" id="UP001174909"/>
    </source>
</evidence>
<dbReference type="InterPro" id="IPR013098">
    <property type="entry name" value="Ig_I-set"/>
</dbReference>
<dbReference type="Gene3D" id="2.60.40.10">
    <property type="entry name" value="Immunoglobulins"/>
    <property type="match status" value="3"/>
</dbReference>
<evidence type="ECO:0000256" key="2">
    <source>
        <dbReference type="SAM" id="MobiDB-lite"/>
    </source>
</evidence>
<dbReference type="InterPro" id="IPR036116">
    <property type="entry name" value="FN3_sf"/>
</dbReference>
<dbReference type="InterPro" id="IPR013783">
    <property type="entry name" value="Ig-like_fold"/>
</dbReference>
<feature type="domain" description="Fibronectin type-III" evidence="5">
    <location>
        <begin position="491"/>
        <end position="585"/>
    </location>
</feature>
<feature type="region of interest" description="Disordered" evidence="2">
    <location>
        <begin position="474"/>
        <end position="494"/>
    </location>
</feature>
<feature type="non-terminal residue" evidence="6">
    <location>
        <position position="868"/>
    </location>
</feature>
<dbReference type="SUPFAM" id="SSF49265">
    <property type="entry name" value="Fibronectin type III"/>
    <property type="match status" value="2"/>
</dbReference>
<feature type="compositionally biased region" description="Low complexity" evidence="2">
    <location>
        <begin position="585"/>
        <end position="596"/>
    </location>
</feature>
<dbReference type="EMBL" id="CASHTH010001916">
    <property type="protein sequence ID" value="CAI8021825.1"/>
    <property type="molecule type" value="Genomic_DNA"/>
</dbReference>
<keyword evidence="3" id="KW-1133">Transmembrane helix</keyword>
<feature type="region of interest" description="Disordered" evidence="2">
    <location>
        <begin position="836"/>
        <end position="868"/>
    </location>
</feature>
<feature type="transmembrane region" description="Helical" evidence="3">
    <location>
        <begin position="606"/>
        <end position="634"/>
    </location>
</feature>
<dbReference type="SMART" id="SM00060">
    <property type="entry name" value="FN3"/>
    <property type="match status" value="2"/>
</dbReference>
<dbReference type="PANTHER" id="PTHR13817">
    <property type="entry name" value="TITIN"/>
    <property type="match status" value="1"/>
</dbReference>
<dbReference type="Pfam" id="PF00041">
    <property type="entry name" value="fn3"/>
    <property type="match status" value="1"/>
</dbReference>
<feature type="compositionally biased region" description="Low complexity" evidence="2">
    <location>
        <begin position="800"/>
        <end position="809"/>
    </location>
</feature>
<dbReference type="InterPro" id="IPR050964">
    <property type="entry name" value="Striated_Muscle_Regulatory"/>
</dbReference>
<feature type="region of interest" description="Disordered" evidence="2">
    <location>
        <begin position="639"/>
        <end position="813"/>
    </location>
</feature>
<feature type="domain" description="Fibronectin type-III" evidence="5">
    <location>
        <begin position="291"/>
        <end position="383"/>
    </location>
</feature>
<feature type="compositionally biased region" description="Acidic residues" evidence="2">
    <location>
        <begin position="651"/>
        <end position="660"/>
    </location>
</feature>
<feature type="compositionally biased region" description="Low complexity" evidence="2">
    <location>
        <begin position="768"/>
        <end position="780"/>
    </location>
</feature>
<dbReference type="CDD" id="cd00063">
    <property type="entry name" value="FN3"/>
    <property type="match status" value="1"/>
</dbReference>
<organism evidence="6 7">
    <name type="scientific">Geodia barretti</name>
    <name type="common">Barrett's horny sponge</name>
    <dbReference type="NCBI Taxonomy" id="519541"/>
    <lineage>
        <taxon>Eukaryota</taxon>
        <taxon>Metazoa</taxon>
        <taxon>Porifera</taxon>
        <taxon>Demospongiae</taxon>
        <taxon>Heteroscleromorpha</taxon>
        <taxon>Tetractinellida</taxon>
        <taxon>Astrophorina</taxon>
        <taxon>Geodiidae</taxon>
        <taxon>Geodia</taxon>
    </lineage>
</organism>
<dbReference type="InterPro" id="IPR036179">
    <property type="entry name" value="Ig-like_dom_sf"/>
</dbReference>
<dbReference type="AlphaFoldDB" id="A0AA35S1S2"/>
<feature type="compositionally biased region" description="Low complexity" evidence="2">
    <location>
        <begin position="712"/>
        <end position="725"/>
    </location>
</feature>
<evidence type="ECO:0000256" key="1">
    <source>
        <dbReference type="ARBA" id="ARBA00022737"/>
    </source>
</evidence>
<dbReference type="InterPro" id="IPR007110">
    <property type="entry name" value="Ig-like_dom"/>
</dbReference>
<dbReference type="PROSITE" id="PS50835">
    <property type="entry name" value="IG_LIKE"/>
    <property type="match status" value="1"/>
</dbReference>
<feature type="compositionally biased region" description="Pro residues" evidence="2">
    <location>
        <begin position="669"/>
        <end position="679"/>
    </location>
</feature>
<feature type="compositionally biased region" description="Polar residues" evidence="2">
    <location>
        <begin position="734"/>
        <end position="752"/>
    </location>
</feature>
<dbReference type="InterPro" id="IPR003599">
    <property type="entry name" value="Ig_sub"/>
</dbReference>
<protein>
    <submittedName>
        <fullName evidence="6">Uncharacterized protein</fullName>
    </submittedName>
</protein>
<feature type="region of interest" description="Disordered" evidence="2">
    <location>
        <begin position="572"/>
        <end position="598"/>
    </location>
</feature>
<evidence type="ECO:0000313" key="6">
    <source>
        <dbReference type="EMBL" id="CAI8021825.1"/>
    </source>
</evidence>
<keyword evidence="1" id="KW-0677">Repeat</keyword>
<dbReference type="PROSITE" id="PS50853">
    <property type="entry name" value="FN3"/>
    <property type="match status" value="2"/>
</dbReference>
<keyword evidence="7" id="KW-1185">Reference proteome</keyword>
<comment type="caution">
    <text evidence="6">The sequence shown here is derived from an EMBL/GenBank/DDBJ whole genome shotgun (WGS) entry which is preliminary data.</text>
</comment>
<keyword evidence="3" id="KW-0472">Membrane</keyword>
<dbReference type="SMART" id="SM00409">
    <property type="entry name" value="IG"/>
    <property type="match status" value="3"/>
</dbReference>
<name>A0AA35S1S2_GEOBA</name>
<accession>A0AA35S1S2</accession>
<dbReference type="PANTHER" id="PTHR13817:SF73">
    <property type="entry name" value="FIBRONECTIN TYPE-III DOMAIN-CONTAINING PROTEIN"/>
    <property type="match status" value="1"/>
</dbReference>